<keyword evidence="3" id="KW-1185">Reference proteome</keyword>
<dbReference type="CDD" id="cd05403">
    <property type="entry name" value="NT_KNTase_like"/>
    <property type="match status" value="1"/>
</dbReference>
<protein>
    <submittedName>
        <fullName evidence="2">Predicted nucleotidyltransferase</fullName>
    </submittedName>
</protein>
<dbReference type="STRING" id="240303.SAMN05421677_10626"/>
<dbReference type="Gene3D" id="3.30.460.10">
    <property type="entry name" value="Beta Polymerase, domain 2"/>
    <property type="match status" value="1"/>
</dbReference>
<evidence type="ECO:0000313" key="2">
    <source>
        <dbReference type="EMBL" id="SDO55475.1"/>
    </source>
</evidence>
<dbReference type="RefSeq" id="WP_089651916.1">
    <property type="nucleotide sequence ID" value="NZ_FNIZ01000006.1"/>
</dbReference>
<keyword evidence="2" id="KW-0808">Transferase</keyword>
<dbReference type="Proteomes" id="UP000198860">
    <property type="component" value="Unassembled WGS sequence"/>
</dbReference>
<sequence>MSGLLNKDKEYINKALSQVEKIDSAILFGSRAMGNYKKGSDVDLAVKGEALGFYELSILDDLLNEEYPLPYFFDIVDYHSLSNQALKKHIDEYGVMIYQKEESCGA</sequence>
<dbReference type="InterPro" id="IPR052930">
    <property type="entry name" value="TA_antitoxin_MntA"/>
</dbReference>
<dbReference type="AlphaFoldDB" id="A0A1H0KHV9"/>
<feature type="domain" description="Polymerase beta nucleotidyltransferase" evidence="1">
    <location>
        <begin position="11"/>
        <end position="102"/>
    </location>
</feature>
<evidence type="ECO:0000313" key="3">
    <source>
        <dbReference type="Proteomes" id="UP000198860"/>
    </source>
</evidence>
<dbReference type="InterPro" id="IPR043519">
    <property type="entry name" value="NT_sf"/>
</dbReference>
<dbReference type="PANTHER" id="PTHR43852">
    <property type="entry name" value="NUCLEOTIDYLTRANSFERASE"/>
    <property type="match status" value="1"/>
</dbReference>
<gene>
    <name evidence="2" type="ORF">SAMN05421677_10626</name>
</gene>
<reference evidence="3" key="1">
    <citation type="submission" date="2016-10" db="EMBL/GenBank/DDBJ databases">
        <authorList>
            <person name="Varghese N."/>
            <person name="Submissions S."/>
        </authorList>
    </citation>
    <scope>NUCLEOTIDE SEQUENCE [LARGE SCALE GENOMIC DNA]</scope>
    <source>
        <strain evidence="3">CGMCC 1.3703</strain>
    </source>
</reference>
<dbReference type="SUPFAM" id="SSF81301">
    <property type="entry name" value="Nucleotidyltransferase"/>
    <property type="match status" value="1"/>
</dbReference>
<dbReference type="GO" id="GO:0016740">
    <property type="term" value="F:transferase activity"/>
    <property type="evidence" value="ECO:0007669"/>
    <property type="project" value="UniProtKB-KW"/>
</dbReference>
<accession>A0A1H0KHV9</accession>
<dbReference type="OrthoDB" id="9803106at2"/>
<proteinExistence type="predicted"/>
<name>A0A1H0KHV9_HALAD</name>
<dbReference type="PANTHER" id="PTHR43852:SF2">
    <property type="entry name" value="PROTEIN ADENYLYLTRANSFERASE MNTA"/>
    <property type="match status" value="1"/>
</dbReference>
<dbReference type="Pfam" id="PF18765">
    <property type="entry name" value="Polbeta"/>
    <property type="match status" value="1"/>
</dbReference>
<dbReference type="EMBL" id="FNIZ01000006">
    <property type="protein sequence ID" value="SDO55475.1"/>
    <property type="molecule type" value="Genomic_DNA"/>
</dbReference>
<dbReference type="InterPro" id="IPR041633">
    <property type="entry name" value="Polbeta"/>
</dbReference>
<organism evidence="2 3">
    <name type="scientific">Halobacillus aidingensis</name>
    <dbReference type="NCBI Taxonomy" id="240303"/>
    <lineage>
        <taxon>Bacteria</taxon>
        <taxon>Bacillati</taxon>
        <taxon>Bacillota</taxon>
        <taxon>Bacilli</taxon>
        <taxon>Bacillales</taxon>
        <taxon>Bacillaceae</taxon>
        <taxon>Halobacillus</taxon>
    </lineage>
</organism>
<evidence type="ECO:0000259" key="1">
    <source>
        <dbReference type="Pfam" id="PF18765"/>
    </source>
</evidence>